<name>A0ABP0JE12_9DINO</name>
<accession>A0ABP0JE12</accession>
<proteinExistence type="predicted"/>
<evidence type="ECO:0000313" key="3">
    <source>
        <dbReference type="Proteomes" id="UP001642484"/>
    </source>
</evidence>
<evidence type="ECO:0000313" key="2">
    <source>
        <dbReference type="EMBL" id="CAK9012641.1"/>
    </source>
</evidence>
<protein>
    <submittedName>
        <fullName evidence="2">Uncharacterized protein</fullName>
    </submittedName>
</protein>
<organism evidence="2 3">
    <name type="scientific">Durusdinium trenchii</name>
    <dbReference type="NCBI Taxonomy" id="1381693"/>
    <lineage>
        <taxon>Eukaryota</taxon>
        <taxon>Sar</taxon>
        <taxon>Alveolata</taxon>
        <taxon>Dinophyceae</taxon>
        <taxon>Suessiales</taxon>
        <taxon>Symbiodiniaceae</taxon>
        <taxon>Durusdinium</taxon>
    </lineage>
</organism>
<gene>
    <name evidence="2" type="ORF">CCMP2556_LOCUS10939</name>
</gene>
<keyword evidence="3" id="KW-1185">Reference proteome</keyword>
<feature type="compositionally biased region" description="Low complexity" evidence="1">
    <location>
        <begin position="57"/>
        <end position="71"/>
    </location>
</feature>
<dbReference type="Proteomes" id="UP001642484">
    <property type="component" value="Unassembled WGS sequence"/>
</dbReference>
<comment type="caution">
    <text evidence="2">The sequence shown here is derived from an EMBL/GenBank/DDBJ whole genome shotgun (WGS) entry which is preliminary data.</text>
</comment>
<reference evidence="2 3" key="1">
    <citation type="submission" date="2024-02" db="EMBL/GenBank/DDBJ databases">
        <authorList>
            <person name="Chen Y."/>
            <person name="Shah S."/>
            <person name="Dougan E. K."/>
            <person name="Thang M."/>
            <person name="Chan C."/>
        </authorList>
    </citation>
    <scope>NUCLEOTIDE SEQUENCE [LARGE SCALE GENOMIC DNA]</scope>
</reference>
<evidence type="ECO:0000256" key="1">
    <source>
        <dbReference type="SAM" id="MobiDB-lite"/>
    </source>
</evidence>
<dbReference type="EMBL" id="CAXAMN010005158">
    <property type="protein sequence ID" value="CAK9012641.1"/>
    <property type="molecule type" value="Genomic_DNA"/>
</dbReference>
<sequence length="142" mass="15752">MSEGYKTIEEPPSVDEWQQAVDELKQASERSWVELKQFELRRTLIASREALLRQRLAAAGKAGGAASTRGSDASEASPTREPVIFNLDDEGASTKLQRPSSLEDWEQGLEMLNTAQTRDRQASLRAHWLLSGKNAANSPSRK</sequence>
<feature type="region of interest" description="Disordered" evidence="1">
    <location>
        <begin position="57"/>
        <end position="101"/>
    </location>
</feature>